<dbReference type="GO" id="GO:0003729">
    <property type="term" value="F:mRNA binding"/>
    <property type="evidence" value="ECO:0007669"/>
    <property type="project" value="TreeGrafter"/>
</dbReference>
<evidence type="ECO:0000256" key="4">
    <source>
        <dbReference type="ARBA" id="ARBA00023125"/>
    </source>
</evidence>
<keyword evidence="2 5" id="KW-0863">Zinc-finger</keyword>
<evidence type="ECO:0000256" key="1">
    <source>
        <dbReference type="ARBA" id="ARBA00022723"/>
    </source>
</evidence>
<evidence type="ECO:0000313" key="9">
    <source>
        <dbReference type="Proteomes" id="UP000682877"/>
    </source>
</evidence>
<feature type="compositionally biased region" description="Low complexity" evidence="6">
    <location>
        <begin position="41"/>
        <end position="52"/>
    </location>
</feature>
<keyword evidence="4" id="KW-0238">DNA-binding</keyword>
<evidence type="ECO:0000256" key="2">
    <source>
        <dbReference type="ARBA" id="ARBA00022771"/>
    </source>
</evidence>
<evidence type="ECO:0000259" key="7">
    <source>
        <dbReference type="PROSITE" id="PS50103"/>
    </source>
</evidence>
<feature type="zinc finger region" description="C3H1-type" evidence="5">
    <location>
        <begin position="68"/>
        <end position="96"/>
    </location>
</feature>
<dbReference type="GO" id="GO:0008270">
    <property type="term" value="F:zinc ion binding"/>
    <property type="evidence" value="ECO:0007669"/>
    <property type="project" value="UniProtKB-KW"/>
</dbReference>
<feature type="region of interest" description="Disordered" evidence="6">
    <location>
        <begin position="1"/>
        <end position="70"/>
    </location>
</feature>
<proteinExistence type="predicted"/>
<dbReference type="PANTHER" id="PTHR12506">
    <property type="entry name" value="PROTEIN PHOSPHATASE RELATED"/>
    <property type="match status" value="1"/>
</dbReference>
<dbReference type="EMBL" id="LR999451">
    <property type="protein sequence ID" value="CAE5958823.1"/>
    <property type="molecule type" value="Genomic_DNA"/>
</dbReference>
<dbReference type="InterPro" id="IPR036855">
    <property type="entry name" value="Znf_CCCH_sf"/>
</dbReference>
<feature type="compositionally biased region" description="Basic and acidic residues" evidence="6">
    <location>
        <begin position="136"/>
        <end position="155"/>
    </location>
</feature>
<feature type="region of interest" description="Disordered" evidence="6">
    <location>
        <begin position="136"/>
        <end position="167"/>
    </location>
</feature>
<dbReference type="InterPro" id="IPR000571">
    <property type="entry name" value="Znf_CCCH"/>
</dbReference>
<dbReference type="Pfam" id="PF00642">
    <property type="entry name" value="zf-CCCH"/>
    <property type="match status" value="1"/>
</dbReference>
<evidence type="ECO:0000256" key="5">
    <source>
        <dbReference type="PROSITE-ProRule" id="PRU00723"/>
    </source>
</evidence>
<evidence type="ECO:0000313" key="8">
    <source>
        <dbReference type="EMBL" id="CAE5958823.1"/>
    </source>
</evidence>
<dbReference type="SUPFAM" id="SSF90229">
    <property type="entry name" value="CCCH zinc finger"/>
    <property type="match status" value="1"/>
</dbReference>
<evidence type="ECO:0000256" key="3">
    <source>
        <dbReference type="ARBA" id="ARBA00022833"/>
    </source>
</evidence>
<keyword evidence="1 5" id="KW-0479">Metal-binding</keyword>
<organism evidence="8 9">
    <name type="scientific">Arabidopsis arenosa</name>
    <name type="common">Sand rock-cress</name>
    <name type="synonym">Cardaminopsis arenosa</name>
    <dbReference type="NCBI Taxonomy" id="38785"/>
    <lineage>
        <taxon>Eukaryota</taxon>
        <taxon>Viridiplantae</taxon>
        <taxon>Streptophyta</taxon>
        <taxon>Embryophyta</taxon>
        <taxon>Tracheophyta</taxon>
        <taxon>Spermatophyta</taxon>
        <taxon>Magnoliopsida</taxon>
        <taxon>eudicotyledons</taxon>
        <taxon>Gunneridae</taxon>
        <taxon>Pentapetalae</taxon>
        <taxon>rosids</taxon>
        <taxon>malvids</taxon>
        <taxon>Brassicales</taxon>
        <taxon>Brassicaceae</taxon>
        <taxon>Camelineae</taxon>
        <taxon>Arabidopsis</taxon>
    </lineage>
</organism>
<dbReference type="GO" id="GO:0003677">
    <property type="term" value="F:DNA binding"/>
    <property type="evidence" value="ECO:0007669"/>
    <property type="project" value="UniProtKB-KW"/>
</dbReference>
<dbReference type="PROSITE" id="PS50103">
    <property type="entry name" value="ZF_C3H1"/>
    <property type="match status" value="1"/>
</dbReference>
<protein>
    <recommendedName>
        <fullName evidence="7">C3H1-type domain-containing protein</fullName>
    </recommendedName>
</protein>
<dbReference type="Proteomes" id="UP000682877">
    <property type="component" value="Chromosome 1"/>
</dbReference>
<reference evidence="8" key="1">
    <citation type="submission" date="2021-01" db="EMBL/GenBank/DDBJ databases">
        <authorList>
            <person name="Bezrukov I."/>
        </authorList>
    </citation>
    <scope>NUCLEOTIDE SEQUENCE</scope>
</reference>
<dbReference type="PANTHER" id="PTHR12506:SF79">
    <property type="entry name" value="ZINC FINGER C-X8-C-X5-C-X3-H TYPE FAMILY PROTEIN-RELATED"/>
    <property type="match status" value="1"/>
</dbReference>
<keyword evidence="3 5" id="KW-0862">Zinc</keyword>
<dbReference type="InterPro" id="IPR050974">
    <property type="entry name" value="Plant_ZF_CCCH"/>
</dbReference>
<dbReference type="AlphaFoldDB" id="A0A8S1ZG89"/>
<keyword evidence="9" id="KW-1185">Reference proteome</keyword>
<sequence length="243" mass="28005">MADAGENQQESERRSDETESISIEEQKEKEDEDENLQEQRPSSIGSSIPSSSDKSKEKMTQSSPYPVRPGVENCQAYIKTGLCRFGSSCLYNHPNQLPQLLLNILIEYSGFRPEKRSMIVPDSQMPDPIGHEAQENLQEQRQRDSTERQTREAQENLHQQRVQDMPENHNVDAQQNLQEQRRISIENERAEARLRIEQIRPTVAFSLNEYIRARVVLHELGFITDSQGSFLGPKRYLGLGPRR</sequence>
<feature type="domain" description="C3H1-type" evidence="7">
    <location>
        <begin position="68"/>
        <end position="96"/>
    </location>
</feature>
<gene>
    <name evidence="8" type="ORF">AARE701A_LOCUS2391</name>
</gene>
<name>A0A8S1ZG89_ARAAE</name>
<accession>A0A8S1ZG89</accession>
<evidence type="ECO:0000256" key="6">
    <source>
        <dbReference type="SAM" id="MobiDB-lite"/>
    </source>
</evidence>